<evidence type="ECO:0000313" key="2">
    <source>
        <dbReference type="Proteomes" id="UP000002116"/>
    </source>
</evidence>
<dbReference type="Proteomes" id="UP000002116">
    <property type="component" value="Segment"/>
</dbReference>
<dbReference type="EMBL" id="AF232233">
    <property type="protein sequence ID" value="AAQ13941.1"/>
    <property type="molecule type" value="Genomic_DNA"/>
</dbReference>
<accession>Q5ZQZ3</accession>
<protein>
    <submittedName>
        <fullName evidence="1">Uncharacterized protein</fullName>
    </submittedName>
</protein>
<organism evidence="1 2">
    <name type="scientific">Pseudomonas phage B3</name>
    <dbReference type="NCBI Taxonomy" id="151599"/>
    <lineage>
        <taxon>Viruses</taxon>
        <taxon>Duplodnaviria</taxon>
        <taxon>Heunggongvirae</taxon>
        <taxon>Uroviricota</taxon>
        <taxon>Caudoviricetes</taxon>
        <taxon>Guarnerosvirinae</taxon>
        <taxon>Beetrevirus</taxon>
        <taxon>Beetrevirus B3</taxon>
    </lineage>
</organism>
<evidence type="ECO:0000313" key="1">
    <source>
        <dbReference type="EMBL" id="AAQ13941.1"/>
    </source>
</evidence>
<dbReference type="GeneID" id="3192608"/>
<reference evidence="1 2" key="1">
    <citation type="journal article" date="2004" name="J. Bacteriol.">
        <title>Complete genomic sequence of bacteriophage B3, a Mu-like phage of Pseudomonas aeruginosa.</title>
        <authorList>
            <person name="Braid M.D."/>
            <person name="Silhavy J.L."/>
            <person name="Kitts C.L."/>
            <person name="Cano R.J."/>
            <person name="Howe M.M."/>
        </authorList>
    </citation>
    <scope>NUCLEOTIDE SEQUENCE</scope>
    <source>
        <strain evidence="1">ATCC15692-B1</strain>
    </source>
</reference>
<dbReference type="KEGG" id="vg:3192608"/>
<proteinExistence type="predicted"/>
<sequence length="21" mass="2441">MLPPPLYRLIFELPKSDLARA</sequence>
<keyword evidence="2" id="KW-1185">Reference proteome</keyword>
<gene>
    <name evidence="1" type="ORF">B3ORF23</name>
</gene>
<dbReference type="RefSeq" id="YP_164059.1">
    <property type="nucleotide sequence ID" value="NC_006548.1"/>
</dbReference>
<name>Q5ZQZ3_9CAUD</name>